<evidence type="ECO:0000256" key="1">
    <source>
        <dbReference type="SAM" id="MobiDB-lite"/>
    </source>
</evidence>
<dbReference type="AlphaFoldDB" id="A0A0V0QU73"/>
<dbReference type="InParanoid" id="A0A0V0QU73"/>
<accession>A0A0V0QU73</accession>
<dbReference type="EMBL" id="LDAU01000105">
    <property type="protein sequence ID" value="KRX05755.1"/>
    <property type="molecule type" value="Genomic_DNA"/>
</dbReference>
<dbReference type="Proteomes" id="UP000054937">
    <property type="component" value="Unassembled WGS sequence"/>
</dbReference>
<feature type="compositionally biased region" description="Basic and acidic residues" evidence="1">
    <location>
        <begin position="350"/>
        <end position="363"/>
    </location>
</feature>
<keyword evidence="3" id="KW-1185">Reference proteome</keyword>
<evidence type="ECO:0000313" key="2">
    <source>
        <dbReference type="EMBL" id="KRX05755.1"/>
    </source>
</evidence>
<gene>
    <name evidence="2" type="ORF">PPERSA_09895</name>
</gene>
<name>A0A0V0QU73_PSEPJ</name>
<proteinExistence type="predicted"/>
<reference evidence="2 3" key="1">
    <citation type="journal article" date="2015" name="Sci. Rep.">
        <title>Genome of the facultative scuticociliatosis pathogen Pseudocohnilembus persalinus provides insight into its virulence through horizontal gene transfer.</title>
        <authorList>
            <person name="Xiong J."/>
            <person name="Wang G."/>
            <person name="Cheng J."/>
            <person name="Tian M."/>
            <person name="Pan X."/>
            <person name="Warren A."/>
            <person name="Jiang C."/>
            <person name="Yuan D."/>
            <person name="Miao W."/>
        </authorList>
    </citation>
    <scope>NUCLEOTIDE SEQUENCE [LARGE SCALE GENOMIC DNA]</scope>
    <source>
        <strain evidence="2">36N120E</strain>
    </source>
</reference>
<evidence type="ECO:0000313" key="3">
    <source>
        <dbReference type="Proteomes" id="UP000054937"/>
    </source>
</evidence>
<organism evidence="2 3">
    <name type="scientific">Pseudocohnilembus persalinus</name>
    <name type="common">Ciliate</name>
    <dbReference type="NCBI Taxonomy" id="266149"/>
    <lineage>
        <taxon>Eukaryota</taxon>
        <taxon>Sar</taxon>
        <taxon>Alveolata</taxon>
        <taxon>Ciliophora</taxon>
        <taxon>Intramacronucleata</taxon>
        <taxon>Oligohymenophorea</taxon>
        <taxon>Scuticociliatia</taxon>
        <taxon>Philasterida</taxon>
        <taxon>Pseudocohnilembidae</taxon>
        <taxon>Pseudocohnilembus</taxon>
    </lineage>
</organism>
<feature type="region of interest" description="Disordered" evidence="1">
    <location>
        <begin position="341"/>
        <end position="371"/>
    </location>
</feature>
<comment type="caution">
    <text evidence="2">The sequence shown here is derived from an EMBL/GenBank/DDBJ whole genome shotgun (WGS) entry which is preliminary data.</text>
</comment>
<protein>
    <submittedName>
        <fullName evidence="2">Uncharacterized protein</fullName>
    </submittedName>
</protein>
<sequence>MTTTNNLVFDPFLKECASFLYQYNQLQEELNQPEINEQVISNCETKIKACQYILELAKNKINGVNGKYRSPGRQILKNSKTPRLSQQLKFSQGLMQQDQKNYTPKNKHIIQNSIQESFENKTNENNYNYSSQDYDDQKQFISLDKTDKKKLRQYPEQIQVSSYAEYNSKLKENPYNFSPNTLNVKKLNINENSSSKIPSTMPSQNFQNSFDSSTIKQHSQLKINFNKFEVNNKSEIQDDKTENKFQKQKTPKNLNFEDSLQNSEIKNPSFQLNEIDQKDYNIQSANNFEKNPKIEYNYQINKTFSNSNYQNVNTNKEDTYISNNSKNENDNSYQDLSLSQNQIQNQQNKKSNDSQDSSEKISNCRENNNQNKVSYIQEYSKQAQEKLTIDKNENINNDNDKQKISQNQISFQDYINIKTEEDTKEFLEKLDKSSEKNNDIKYEYKNLQKYNVDSYNALNYKESNYSTKSYNKIKYKIKGELEVSTASYANYSKGEFQQYNDQPATYNNSSLKFNEYQLKLDENQKSEQGKQLQKYLQIFMEILIKYFNLVFRIALG</sequence>